<evidence type="ECO:0000313" key="7">
    <source>
        <dbReference type="Proteomes" id="UP001597090"/>
    </source>
</evidence>
<dbReference type="RefSeq" id="WP_386812435.1">
    <property type="nucleotide sequence ID" value="NZ_JBHTIH010000003.1"/>
</dbReference>
<protein>
    <submittedName>
        <fullName evidence="6">HlyD family secretion protein</fullName>
    </submittedName>
</protein>
<reference evidence="7" key="1">
    <citation type="journal article" date="2019" name="Int. J. Syst. Evol. Microbiol.">
        <title>The Global Catalogue of Microorganisms (GCM) 10K type strain sequencing project: providing services to taxonomists for standard genome sequencing and annotation.</title>
        <authorList>
            <consortium name="The Broad Institute Genomics Platform"/>
            <consortium name="The Broad Institute Genome Sequencing Center for Infectious Disease"/>
            <person name="Wu L."/>
            <person name="Ma J."/>
        </authorList>
    </citation>
    <scope>NUCLEOTIDE SEQUENCE [LARGE SCALE GENOMIC DNA]</scope>
    <source>
        <strain evidence="7">CCUG 55491</strain>
    </source>
</reference>
<keyword evidence="4" id="KW-0732">Signal</keyword>
<dbReference type="EMBL" id="JBHTIH010000003">
    <property type="protein sequence ID" value="MFD0739438.1"/>
    <property type="molecule type" value="Genomic_DNA"/>
</dbReference>
<comment type="subcellular location">
    <subcellularLocation>
        <location evidence="1">Cell envelope</location>
    </subcellularLocation>
</comment>
<dbReference type="Pfam" id="PF25881">
    <property type="entry name" value="HH_YBHG"/>
    <property type="match status" value="1"/>
</dbReference>
<evidence type="ECO:0000256" key="4">
    <source>
        <dbReference type="SAM" id="SignalP"/>
    </source>
</evidence>
<dbReference type="Proteomes" id="UP001597090">
    <property type="component" value="Unassembled WGS sequence"/>
</dbReference>
<keyword evidence="7" id="KW-1185">Reference proteome</keyword>
<dbReference type="InterPro" id="IPR050465">
    <property type="entry name" value="UPF0194_transport"/>
</dbReference>
<dbReference type="PROSITE" id="PS51257">
    <property type="entry name" value="PROKAR_LIPOPROTEIN"/>
    <property type="match status" value="1"/>
</dbReference>
<comment type="caution">
    <text evidence="6">The sequence shown here is derived from an EMBL/GenBank/DDBJ whole genome shotgun (WGS) entry which is preliminary data.</text>
</comment>
<dbReference type="PANTHER" id="PTHR32347">
    <property type="entry name" value="EFFLUX SYSTEM COMPONENT YKNX-RELATED"/>
    <property type="match status" value="1"/>
</dbReference>
<accession>A0ABW2YQJ0</accession>
<gene>
    <name evidence="6" type="ORF">ACFQZQ_09105</name>
</gene>
<feature type="chain" id="PRO_5046281963" evidence="4">
    <location>
        <begin position="23"/>
        <end position="327"/>
    </location>
</feature>
<proteinExistence type="predicted"/>
<dbReference type="InterPro" id="IPR059052">
    <property type="entry name" value="HH_YbhG-like"/>
</dbReference>
<organism evidence="6 7">
    <name type="scientific">Lysobacter koreensis</name>
    <dbReference type="NCBI Taxonomy" id="266122"/>
    <lineage>
        <taxon>Bacteria</taxon>
        <taxon>Pseudomonadati</taxon>
        <taxon>Pseudomonadota</taxon>
        <taxon>Gammaproteobacteria</taxon>
        <taxon>Lysobacterales</taxon>
        <taxon>Lysobacteraceae</taxon>
        <taxon>Lysobacter</taxon>
    </lineage>
</organism>
<evidence type="ECO:0000256" key="1">
    <source>
        <dbReference type="ARBA" id="ARBA00004196"/>
    </source>
</evidence>
<dbReference type="PANTHER" id="PTHR32347:SF29">
    <property type="entry name" value="UPF0194 MEMBRANE PROTEIN YBHG"/>
    <property type="match status" value="1"/>
</dbReference>
<dbReference type="Gene3D" id="2.40.50.100">
    <property type="match status" value="1"/>
</dbReference>
<evidence type="ECO:0000313" key="6">
    <source>
        <dbReference type="EMBL" id="MFD0739438.1"/>
    </source>
</evidence>
<evidence type="ECO:0000256" key="3">
    <source>
        <dbReference type="SAM" id="Coils"/>
    </source>
</evidence>
<sequence length="327" mass="34520">MKTAGRMIVFAAMVMAIALALAGCRAEPPQALGTLEWERITVPAPVAEKIVRIDAHEGQRVAAGAPLLQLELTRTQSQLAAVQAQARQAEGALAELQAGPRREAIAQARASLAAAQAQAADARAYYARLQPLGRRKLVAAADVDRARAAAGQADAQVRAAQAALLELERGTRREQLAQGESAFAAAQAQAATQAVALQKLALVAPRAGVVDSLPYKLGDQAPIGAPLAILLVGDAPYARVYVPEPIRADVRVGRRALVFVDGRAQPLAGVVRTIRSEPSFTPYYALIGKDAARLSYLAEIELRGQDAMQLPAGLPVRVEFIQDGRGD</sequence>
<evidence type="ECO:0000256" key="2">
    <source>
        <dbReference type="ARBA" id="ARBA00023054"/>
    </source>
</evidence>
<dbReference type="Gene3D" id="1.10.287.470">
    <property type="entry name" value="Helix hairpin bin"/>
    <property type="match status" value="1"/>
</dbReference>
<name>A0ABW2YQJ0_9GAMM</name>
<feature type="signal peptide" evidence="4">
    <location>
        <begin position="1"/>
        <end position="22"/>
    </location>
</feature>
<keyword evidence="2 3" id="KW-0175">Coiled coil</keyword>
<feature type="domain" description="YbhG-like alpha-helical hairpin" evidence="5">
    <location>
        <begin position="76"/>
        <end position="198"/>
    </location>
</feature>
<evidence type="ECO:0000259" key="5">
    <source>
        <dbReference type="Pfam" id="PF25881"/>
    </source>
</evidence>
<feature type="coiled-coil region" evidence="3">
    <location>
        <begin position="72"/>
        <end position="99"/>
    </location>
</feature>